<organism evidence="3 4">
    <name type="scientific">Candidatus Scybalocola faecigallinarum</name>
    <dbReference type="NCBI Taxonomy" id="2840941"/>
    <lineage>
        <taxon>Bacteria</taxon>
        <taxon>Bacillati</taxon>
        <taxon>Bacillota</taxon>
        <taxon>Clostridia</taxon>
        <taxon>Lachnospirales</taxon>
        <taxon>Lachnospiraceae</taxon>
        <taxon>Lachnospiraceae incertae sedis</taxon>
        <taxon>Candidatus Scybalocola (ex Gilroy et al. 2021)</taxon>
    </lineage>
</organism>
<dbReference type="PANTHER" id="PTHR42951">
    <property type="entry name" value="METALLO-BETA-LACTAMASE DOMAIN-CONTAINING"/>
    <property type="match status" value="1"/>
</dbReference>
<comment type="caution">
    <text evidence="3">The sequence shown here is derived from an EMBL/GenBank/DDBJ whole genome shotgun (WGS) entry which is preliminary data.</text>
</comment>
<evidence type="ECO:0000313" key="3">
    <source>
        <dbReference type="EMBL" id="HIS47971.1"/>
    </source>
</evidence>
<dbReference type="SUPFAM" id="SSF56281">
    <property type="entry name" value="Metallo-hydrolase/oxidoreductase"/>
    <property type="match status" value="1"/>
</dbReference>
<dbReference type="InterPro" id="IPR036866">
    <property type="entry name" value="RibonucZ/Hydroxyglut_hydro"/>
</dbReference>
<evidence type="ECO:0000259" key="2">
    <source>
        <dbReference type="Pfam" id="PF00753"/>
    </source>
</evidence>
<accession>A0A9D1JR75</accession>
<dbReference type="AlphaFoldDB" id="A0A9D1JR75"/>
<reference evidence="3" key="1">
    <citation type="submission" date="2020-10" db="EMBL/GenBank/DDBJ databases">
        <authorList>
            <person name="Gilroy R."/>
        </authorList>
    </citation>
    <scope>NUCLEOTIDE SEQUENCE</scope>
    <source>
        <strain evidence="3">CHK178-757</strain>
    </source>
</reference>
<feature type="region of interest" description="Disordered" evidence="1">
    <location>
        <begin position="91"/>
        <end position="112"/>
    </location>
</feature>
<dbReference type="InterPro" id="IPR050855">
    <property type="entry name" value="NDM-1-like"/>
</dbReference>
<feature type="domain" description="Metallo-beta-lactamase" evidence="2">
    <location>
        <begin position="5"/>
        <end position="84"/>
    </location>
</feature>
<dbReference type="InterPro" id="IPR001279">
    <property type="entry name" value="Metallo-B-lactamas"/>
</dbReference>
<gene>
    <name evidence="3" type="ORF">IAB46_10570</name>
</gene>
<sequence>MDAHVYKEQGHFWRIEEDGVRMFLFEGKDRPLWEGTVIDLGFWKFEVILTPGHTPGSIMLLDREKRLLISGDTIQAGDIYMFGPGRNLPATGRRCKGTGPGKTDCPGSAAGRDALPVIPV</sequence>
<dbReference type="EMBL" id="DVIT01000038">
    <property type="protein sequence ID" value="HIS47971.1"/>
    <property type="molecule type" value="Genomic_DNA"/>
</dbReference>
<dbReference type="Pfam" id="PF00753">
    <property type="entry name" value="Lactamase_B"/>
    <property type="match status" value="1"/>
</dbReference>
<dbReference type="PANTHER" id="PTHR42951:SF4">
    <property type="entry name" value="ACYL-COENZYME A THIOESTERASE MBLAC2"/>
    <property type="match status" value="1"/>
</dbReference>
<dbReference type="Gene3D" id="3.60.15.10">
    <property type="entry name" value="Ribonuclease Z/Hydroxyacylglutathione hydrolase-like"/>
    <property type="match status" value="1"/>
</dbReference>
<dbReference type="Proteomes" id="UP000823927">
    <property type="component" value="Unassembled WGS sequence"/>
</dbReference>
<evidence type="ECO:0000313" key="4">
    <source>
        <dbReference type="Proteomes" id="UP000823927"/>
    </source>
</evidence>
<name>A0A9D1JR75_9FIRM</name>
<reference evidence="3" key="2">
    <citation type="journal article" date="2021" name="PeerJ">
        <title>Extensive microbial diversity within the chicken gut microbiome revealed by metagenomics and culture.</title>
        <authorList>
            <person name="Gilroy R."/>
            <person name="Ravi A."/>
            <person name="Getino M."/>
            <person name="Pursley I."/>
            <person name="Horton D.L."/>
            <person name="Alikhan N.F."/>
            <person name="Baker D."/>
            <person name="Gharbi K."/>
            <person name="Hall N."/>
            <person name="Watson M."/>
            <person name="Adriaenssens E.M."/>
            <person name="Foster-Nyarko E."/>
            <person name="Jarju S."/>
            <person name="Secka A."/>
            <person name="Antonio M."/>
            <person name="Oren A."/>
            <person name="Chaudhuri R.R."/>
            <person name="La Ragione R."/>
            <person name="Hildebrand F."/>
            <person name="Pallen M.J."/>
        </authorList>
    </citation>
    <scope>NUCLEOTIDE SEQUENCE</scope>
    <source>
        <strain evidence="3">CHK178-757</strain>
    </source>
</reference>
<proteinExistence type="predicted"/>
<protein>
    <submittedName>
        <fullName evidence="3">MBL fold metallo-hydrolase</fullName>
    </submittedName>
</protein>
<evidence type="ECO:0000256" key="1">
    <source>
        <dbReference type="SAM" id="MobiDB-lite"/>
    </source>
</evidence>